<dbReference type="Gene3D" id="3.40.120.10">
    <property type="entry name" value="Alpha-D-Glucose-1,6-Bisphosphate, subunit A, domain 3"/>
    <property type="match status" value="3"/>
</dbReference>
<dbReference type="SUPFAM" id="SSF53738">
    <property type="entry name" value="Phosphoglucomutase, first 3 domains"/>
    <property type="match status" value="3"/>
</dbReference>
<feature type="domain" description="Alpha-D-phosphohexomutase alpha/beta/alpha" evidence="11">
    <location>
        <begin position="316"/>
        <end position="421"/>
    </location>
</feature>
<dbReference type="Pfam" id="PF02879">
    <property type="entry name" value="PGM_PMM_II"/>
    <property type="match status" value="1"/>
</dbReference>
<dbReference type="RefSeq" id="WP_121805714.1">
    <property type="nucleotide sequence ID" value="NZ_RDBE01000006.1"/>
</dbReference>
<dbReference type="PANTHER" id="PTHR45745">
    <property type="entry name" value="PHOSPHOMANNOMUTASE 45A"/>
    <property type="match status" value="1"/>
</dbReference>
<keyword evidence="6" id="KW-0413">Isomerase</keyword>
<dbReference type="PRINTS" id="PR00509">
    <property type="entry name" value="PGMPMM"/>
</dbReference>
<dbReference type="GO" id="GO:0006166">
    <property type="term" value="P:purine ribonucleoside salvage"/>
    <property type="evidence" value="ECO:0007669"/>
    <property type="project" value="TreeGrafter"/>
</dbReference>
<evidence type="ECO:0000259" key="10">
    <source>
        <dbReference type="Pfam" id="PF02879"/>
    </source>
</evidence>
<reference evidence="12 13" key="1">
    <citation type="submission" date="2018-10" db="EMBL/GenBank/DDBJ databases">
        <title>Marmoricola sp. 4Q3S-7 whole genome shotgun sequence.</title>
        <authorList>
            <person name="Li F."/>
        </authorList>
    </citation>
    <scope>NUCLEOTIDE SEQUENCE [LARGE SCALE GENOMIC DNA]</scope>
    <source>
        <strain evidence="12 13">4Q3S-7</strain>
    </source>
</reference>
<proteinExistence type="inferred from homology"/>
<dbReference type="InterPro" id="IPR016066">
    <property type="entry name" value="A-D-PHexomutase_CS"/>
</dbReference>
<dbReference type="InterPro" id="IPR005844">
    <property type="entry name" value="A-D-PHexomutase_a/b/a-I"/>
</dbReference>
<dbReference type="GO" id="GO:0005975">
    <property type="term" value="P:carbohydrate metabolic process"/>
    <property type="evidence" value="ECO:0007669"/>
    <property type="project" value="InterPro"/>
</dbReference>
<feature type="domain" description="Alpha-D-phosphohexomutase alpha/beta/alpha" evidence="9">
    <location>
        <begin position="44"/>
        <end position="179"/>
    </location>
</feature>
<comment type="caution">
    <text evidence="12">The sequence shown here is derived from an EMBL/GenBank/DDBJ whole genome shotgun (WGS) entry which is preliminary data.</text>
</comment>
<dbReference type="InterPro" id="IPR036900">
    <property type="entry name" value="A-D-PHexomutase_C_sf"/>
</dbReference>
<dbReference type="Pfam" id="PF02878">
    <property type="entry name" value="PGM_PMM_I"/>
    <property type="match status" value="1"/>
</dbReference>
<comment type="cofactor">
    <cofactor evidence="1">
        <name>Mg(2+)</name>
        <dbReference type="ChEBI" id="CHEBI:18420"/>
    </cofactor>
</comment>
<keyword evidence="4 7" id="KW-0479">Metal-binding</keyword>
<dbReference type="CDD" id="cd05799">
    <property type="entry name" value="PGM2"/>
    <property type="match status" value="1"/>
</dbReference>
<comment type="similarity">
    <text evidence="2 7">Belongs to the phosphohexose mutase family.</text>
</comment>
<evidence type="ECO:0000259" key="11">
    <source>
        <dbReference type="Pfam" id="PF02880"/>
    </source>
</evidence>
<sequence length="546" mass="57419">MSLHDTARAWLAEDPDPQTRAELQELLDRGDEAELADRFAGTLQFGTAGLRGALGAGPNRMNRVVVTRAAAGLAAYLRANGAGAEDAVVIGYDARHNSDVFARDTAEVMTGAGLRALTLPRPLPTPLLAFAIRDLGCVAGVMVTASHNPPQDNGYKVYLGDGSQIVPPADADIAAQIEAVGALADVARGDGGELLGDDVVDRYLDSVVSVADAGRKDLRIVYTPMHGVGGTSALEVLRRAGFTDVHEVVAQAEPDPDFPTVAFPNPEEPGAMDLALALAEEVDADLVVANDPDADRCALGVAGPRRHGTGWQMLRGDEVGVLLGSELLQRGRTGTYACSIVSSSLLGELARAAGQRFVETLTGFKWIGRVPDLAFGYEEALGYCVDPAHVKDKDGLSAMLLACDLAASLKAQGQTLRDALDRIAREHGLFATDQLSVRFDDLAQIPATMERLRGTPPQTLGGLDVLGVDDLSAGSDDLPPTDGLRYRLAERARVVVRPSGTEPKVKCYLEVVVPVGEEDDGVDAARIAAAGRLDAIKADVRTAAGL</sequence>
<protein>
    <submittedName>
        <fullName evidence="12">Phospho-sugar mutase</fullName>
    </submittedName>
</protein>
<feature type="domain" description="Alpha-D-phosphohexomutase C-terminal" evidence="8">
    <location>
        <begin position="468"/>
        <end position="512"/>
    </location>
</feature>
<dbReference type="SUPFAM" id="SSF55957">
    <property type="entry name" value="Phosphoglucomutase, C-terminal domain"/>
    <property type="match status" value="1"/>
</dbReference>
<name>A0A3L8P3I7_9ACTN</name>
<dbReference type="InterPro" id="IPR005843">
    <property type="entry name" value="A-D-PHexomutase_C"/>
</dbReference>
<evidence type="ECO:0000256" key="1">
    <source>
        <dbReference type="ARBA" id="ARBA00001946"/>
    </source>
</evidence>
<dbReference type="EMBL" id="RDBE01000006">
    <property type="protein sequence ID" value="RLV49950.1"/>
    <property type="molecule type" value="Genomic_DNA"/>
</dbReference>
<keyword evidence="3" id="KW-0597">Phosphoprotein</keyword>
<dbReference type="InterPro" id="IPR005845">
    <property type="entry name" value="A-D-PHexomutase_a/b/a-II"/>
</dbReference>
<dbReference type="Pfam" id="PF00408">
    <property type="entry name" value="PGM_PMM_IV"/>
    <property type="match status" value="1"/>
</dbReference>
<dbReference type="InterPro" id="IPR005841">
    <property type="entry name" value="Alpha-D-phosphohexomutase_SF"/>
</dbReference>
<dbReference type="Proteomes" id="UP000281708">
    <property type="component" value="Unassembled WGS sequence"/>
</dbReference>
<dbReference type="GO" id="GO:0000287">
    <property type="term" value="F:magnesium ion binding"/>
    <property type="evidence" value="ECO:0007669"/>
    <property type="project" value="InterPro"/>
</dbReference>
<evidence type="ECO:0000259" key="9">
    <source>
        <dbReference type="Pfam" id="PF02878"/>
    </source>
</evidence>
<evidence type="ECO:0000256" key="7">
    <source>
        <dbReference type="RuleBase" id="RU004326"/>
    </source>
</evidence>
<gene>
    <name evidence="12" type="ORF">D9V37_08740</name>
</gene>
<dbReference type="OrthoDB" id="9806956at2"/>
<dbReference type="Pfam" id="PF02880">
    <property type="entry name" value="PGM_PMM_III"/>
    <property type="match status" value="1"/>
</dbReference>
<dbReference type="PANTHER" id="PTHR45745:SF1">
    <property type="entry name" value="PHOSPHOGLUCOMUTASE 2B-RELATED"/>
    <property type="match status" value="1"/>
</dbReference>
<dbReference type="AlphaFoldDB" id="A0A3L8P3I7"/>
<evidence type="ECO:0000256" key="4">
    <source>
        <dbReference type="ARBA" id="ARBA00022723"/>
    </source>
</evidence>
<keyword evidence="13" id="KW-1185">Reference proteome</keyword>
<feature type="domain" description="Alpha-D-phosphohexomutase alpha/beta/alpha" evidence="10">
    <location>
        <begin position="202"/>
        <end position="299"/>
    </location>
</feature>
<evidence type="ECO:0000313" key="13">
    <source>
        <dbReference type="Proteomes" id="UP000281708"/>
    </source>
</evidence>
<evidence type="ECO:0000256" key="3">
    <source>
        <dbReference type="ARBA" id="ARBA00022553"/>
    </source>
</evidence>
<evidence type="ECO:0000313" key="12">
    <source>
        <dbReference type="EMBL" id="RLV49950.1"/>
    </source>
</evidence>
<dbReference type="GO" id="GO:0008973">
    <property type="term" value="F:phosphopentomutase activity"/>
    <property type="evidence" value="ECO:0007669"/>
    <property type="project" value="TreeGrafter"/>
</dbReference>
<dbReference type="PROSITE" id="PS00710">
    <property type="entry name" value="PGM_PMM"/>
    <property type="match status" value="1"/>
</dbReference>
<dbReference type="Gene3D" id="3.30.310.50">
    <property type="entry name" value="Alpha-D-phosphohexomutase, C-terminal domain"/>
    <property type="match status" value="1"/>
</dbReference>
<organism evidence="12 13">
    <name type="scientific">Nocardioides mangrovicus</name>
    <dbReference type="NCBI Taxonomy" id="2478913"/>
    <lineage>
        <taxon>Bacteria</taxon>
        <taxon>Bacillati</taxon>
        <taxon>Actinomycetota</taxon>
        <taxon>Actinomycetes</taxon>
        <taxon>Propionibacteriales</taxon>
        <taxon>Nocardioidaceae</taxon>
        <taxon>Nocardioides</taxon>
    </lineage>
</organism>
<evidence type="ECO:0000256" key="6">
    <source>
        <dbReference type="ARBA" id="ARBA00023235"/>
    </source>
</evidence>
<evidence type="ECO:0000256" key="5">
    <source>
        <dbReference type="ARBA" id="ARBA00022842"/>
    </source>
</evidence>
<keyword evidence="5 7" id="KW-0460">Magnesium</keyword>
<accession>A0A3L8P3I7</accession>
<dbReference type="InterPro" id="IPR005846">
    <property type="entry name" value="A-D-PHexomutase_a/b/a-III"/>
</dbReference>
<dbReference type="InterPro" id="IPR016055">
    <property type="entry name" value="A-D-PHexomutase_a/b/a-I/II/III"/>
</dbReference>
<evidence type="ECO:0000256" key="2">
    <source>
        <dbReference type="ARBA" id="ARBA00010231"/>
    </source>
</evidence>
<evidence type="ECO:0000259" key="8">
    <source>
        <dbReference type="Pfam" id="PF00408"/>
    </source>
</evidence>